<keyword evidence="2 5" id="KW-0479">Metal-binding</keyword>
<dbReference type="Gene3D" id="3.90.230.10">
    <property type="entry name" value="Creatinase/methionine aminopeptidase superfamily"/>
    <property type="match status" value="1"/>
</dbReference>
<dbReference type="EMBL" id="CP003130">
    <property type="protein sequence ID" value="AEU35902.1"/>
    <property type="molecule type" value="Genomic_DNA"/>
</dbReference>
<accession>G8P1S7</accession>
<dbReference type="SUPFAM" id="SSF53092">
    <property type="entry name" value="Creatinase/prolidase N-terminal domain"/>
    <property type="match status" value="1"/>
</dbReference>
<dbReference type="AlphaFoldDB" id="G8P1S7"/>
<dbReference type="MEROPS" id="M24.008"/>
<evidence type="ECO:0000259" key="7">
    <source>
        <dbReference type="Pfam" id="PF01321"/>
    </source>
</evidence>
<dbReference type="Proteomes" id="UP000007113">
    <property type="component" value="Chromosome"/>
</dbReference>
<organism evidence="8 9">
    <name type="scientific">Granulicella mallensis (strain ATCC BAA-1857 / DSM 23137 / MP5ACTX8)</name>
    <dbReference type="NCBI Taxonomy" id="682795"/>
    <lineage>
        <taxon>Bacteria</taxon>
        <taxon>Pseudomonadati</taxon>
        <taxon>Acidobacteriota</taxon>
        <taxon>Terriglobia</taxon>
        <taxon>Terriglobales</taxon>
        <taxon>Acidobacteriaceae</taxon>
        <taxon>Granulicella</taxon>
    </lineage>
</organism>
<dbReference type="Pfam" id="PF00557">
    <property type="entry name" value="Peptidase_M24"/>
    <property type="match status" value="1"/>
</dbReference>
<reference evidence="8 9" key="1">
    <citation type="submission" date="2011-11" db="EMBL/GenBank/DDBJ databases">
        <title>Complete sequence of Granulicella mallensis MP5ACTX8.</title>
        <authorList>
            <consortium name="US DOE Joint Genome Institute"/>
            <person name="Lucas S."/>
            <person name="Copeland A."/>
            <person name="Lapidus A."/>
            <person name="Cheng J.-F."/>
            <person name="Goodwin L."/>
            <person name="Pitluck S."/>
            <person name="Peters L."/>
            <person name="Lu M."/>
            <person name="Detter J.C."/>
            <person name="Han C."/>
            <person name="Tapia R."/>
            <person name="Land M."/>
            <person name="Hauser L."/>
            <person name="Kyrpides N."/>
            <person name="Ivanova N."/>
            <person name="Mikhailova N."/>
            <person name="Pagani I."/>
            <person name="Rawat S."/>
            <person name="Mannisto M."/>
            <person name="Haggblom M."/>
            <person name="Woyke T."/>
        </authorList>
    </citation>
    <scope>NUCLEOTIDE SEQUENCE [LARGE SCALE GENOMIC DNA]</scope>
    <source>
        <strain evidence="9">ATCC BAA-1857 / DSM 23137 / MP5ACTX8</strain>
    </source>
</reference>
<comment type="similarity">
    <text evidence="5">Belongs to the peptidase M24B family.</text>
</comment>
<feature type="domain" description="Peptidase M24" evidence="6">
    <location>
        <begin position="134"/>
        <end position="335"/>
    </location>
</feature>
<dbReference type="eggNOG" id="COG0006">
    <property type="taxonomic scope" value="Bacteria"/>
</dbReference>
<dbReference type="HOGENOM" id="CLU_017266_4_0_0"/>
<dbReference type="STRING" id="682795.AciX8_1561"/>
<name>G8P1S7_GRAMM</name>
<dbReference type="GO" id="GO:0008237">
    <property type="term" value="F:metallopeptidase activity"/>
    <property type="evidence" value="ECO:0007669"/>
    <property type="project" value="UniProtKB-KW"/>
</dbReference>
<dbReference type="PANTHER" id="PTHR46112:SF3">
    <property type="entry name" value="AMINOPEPTIDASE YPDF"/>
    <property type="match status" value="1"/>
</dbReference>
<feature type="domain" description="Creatinase N-terminal" evidence="7">
    <location>
        <begin position="4"/>
        <end position="125"/>
    </location>
</feature>
<evidence type="ECO:0000256" key="1">
    <source>
        <dbReference type="ARBA" id="ARBA00022670"/>
    </source>
</evidence>
<gene>
    <name evidence="8" type="ordered locus">AciX8_1561</name>
</gene>
<dbReference type="SUPFAM" id="SSF55920">
    <property type="entry name" value="Creatinase/aminopeptidase"/>
    <property type="match status" value="1"/>
</dbReference>
<evidence type="ECO:0000256" key="2">
    <source>
        <dbReference type="ARBA" id="ARBA00022723"/>
    </source>
</evidence>
<keyword evidence="9" id="KW-1185">Reference proteome</keyword>
<dbReference type="InterPro" id="IPR050659">
    <property type="entry name" value="Peptidase_M24B"/>
</dbReference>
<evidence type="ECO:0000256" key="3">
    <source>
        <dbReference type="ARBA" id="ARBA00022801"/>
    </source>
</evidence>
<dbReference type="PANTHER" id="PTHR46112">
    <property type="entry name" value="AMINOPEPTIDASE"/>
    <property type="match status" value="1"/>
</dbReference>
<protein>
    <submittedName>
        <fullName evidence="8">Peptidase M24</fullName>
    </submittedName>
</protein>
<dbReference type="GO" id="GO:0006508">
    <property type="term" value="P:proteolysis"/>
    <property type="evidence" value="ECO:0007669"/>
    <property type="project" value="UniProtKB-KW"/>
</dbReference>
<keyword evidence="3" id="KW-0378">Hydrolase</keyword>
<dbReference type="PROSITE" id="PS00491">
    <property type="entry name" value="PROLINE_PEPTIDASE"/>
    <property type="match status" value="1"/>
</dbReference>
<dbReference type="KEGG" id="gma:AciX8_1561"/>
<evidence type="ECO:0000313" key="9">
    <source>
        <dbReference type="Proteomes" id="UP000007113"/>
    </source>
</evidence>
<keyword evidence="4" id="KW-0482">Metalloprotease</keyword>
<evidence type="ECO:0000256" key="5">
    <source>
        <dbReference type="RuleBase" id="RU000590"/>
    </source>
</evidence>
<sequence>MRIAATAGMDALLVTHPPDVRYLTGFTGSNGALALSGGRACLFTDGRYKTQAKAEVTGLRVVVEQKPATTLAAEWLAASGAKRCGFDATQTTVAGLERLRKALPAKLHRAFFAPVEGLVARLREVKDADELVLVRRAADLGCSLFEGVLEHVVAGATEAEVAAALEFKARMGGAEAMSFETIIASGERSALPHGRATTAKLPRRGFCTMDFGVLLDGYCSDMTRTVHLGKASQREWDVYHSVLEAQQAAVAAVVPGISCGEVDEAARSVLRRAKLDKFFSHSTGHGVGLEIHEGPRLAAKQEQVLETGMVVTIEPGVYLPGEFGIRIEDMVLVTQTGGEVLTAASPKAWIEL</sequence>
<evidence type="ECO:0000313" key="8">
    <source>
        <dbReference type="EMBL" id="AEU35902.1"/>
    </source>
</evidence>
<dbReference type="InterPro" id="IPR001131">
    <property type="entry name" value="Peptidase_M24B_aminopep-P_CS"/>
</dbReference>
<evidence type="ECO:0000259" key="6">
    <source>
        <dbReference type="Pfam" id="PF00557"/>
    </source>
</evidence>
<dbReference type="GO" id="GO:0046872">
    <property type="term" value="F:metal ion binding"/>
    <property type="evidence" value="ECO:0007669"/>
    <property type="project" value="UniProtKB-KW"/>
</dbReference>
<dbReference type="Gene3D" id="3.40.350.10">
    <property type="entry name" value="Creatinase/prolidase N-terminal domain"/>
    <property type="match status" value="1"/>
</dbReference>
<dbReference type="Pfam" id="PF01321">
    <property type="entry name" value="Creatinase_N"/>
    <property type="match status" value="1"/>
</dbReference>
<dbReference type="InterPro" id="IPR029149">
    <property type="entry name" value="Creatin/AminoP/Spt16_N"/>
</dbReference>
<dbReference type="InterPro" id="IPR000994">
    <property type="entry name" value="Pept_M24"/>
</dbReference>
<evidence type="ECO:0000256" key="4">
    <source>
        <dbReference type="ARBA" id="ARBA00023049"/>
    </source>
</evidence>
<dbReference type="InterPro" id="IPR000587">
    <property type="entry name" value="Creatinase_N"/>
</dbReference>
<keyword evidence="1" id="KW-0645">Protease</keyword>
<proteinExistence type="inferred from homology"/>
<dbReference type="InterPro" id="IPR036005">
    <property type="entry name" value="Creatinase/aminopeptidase-like"/>
</dbReference>